<protein>
    <recommendedName>
        <fullName evidence="4">U1-type domain-containing protein</fullName>
    </recommendedName>
</protein>
<keyword evidence="3" id="KW-1185">Reference proteome</keyword>
<evidence type="ECO:0000313" key="3">
    <source>
        <dbReference type="Proteomes" id="UP000807353"/>
    </source>
</evidence>
<evidence type="ECO:0008006" key="4">
    <source>
        <dbReference type="Google" id="ProtNLM"/>
    </source>
</evidence>
<reference evidence="2" key="1">
    <citation type="submission" date="2020-11" db="EMBL/GenBank/DDBJ databases">
        <authorList>
            <consortium name="DOE Joint Genome Institute"/>
            <person name="Ahrendt S."/>
            <person name="Riley R."/>
            <person name="Andreopoulos W."/>
            <person name="Labutti K."/>
            <person name="Pangilinan J."/>
            <person name="Ruiz-Duenas F.J."/>
            <person name="Barrasa J.M."/>
            <person name="Sanchez-Garcia M."/>
            <person name="Camarero S."/>
            <person name="Miyauchi S."/>
            <person name="Serrano A."/>
            <person name="Linde D."/>
            <person name="Babiker R."/>
            <person name="Drula E."/>
            <person name="Ayuso-Fernandez I."/>
            <person name="Pacheco R."/>
            <person name="Padilla G."/>
            <person name="Ferreira P."/>
            <person name="Barriuso J."/>
            <person name="Kellner H."/>
            <person name="Castanera R."/>
            <person name="Alfaro M."/>
            <person name="Ramirez L."/>
            <person name="Pisabarro A.G."/>
            <person name="Kuo A."/>
            <person name="Tritt A."/>
            <person name="Lipzen A."/>
            <person name="He G."/>
            <person name="Yan M."/>
            <person name="Ng V."/>
            <person name="Cullen D."/>
            <person name="Martin F."/>
            <person name="Rosso M.-N."/>
            <person name="Henrissat B."/>
            <person name="Hibbett D."/>
            <person name="Martinez A.T."/>
            <person name="Grigoriev I.V."/>
        </authorList>
    </citation>
    <scope>NUCLEOTIDE SEQUENCE</scope>
    <source>
        <strain evidence="2">CBS 247.69</strain>
    </source>
</reference>
<organism evidence="2 3">
    <name type="scientific">Collybia nuda</name>
    <dbReference type="NCBI Taxonomy" id="64659"/>
    <lineage>
        <taxon>Eukaryota</taxon>
        <taxon>Fungi</taxon>
        <taxon>Dikarya</taxon>
        <taxon>Basidiomycota</taxon>
        <taxon>Agaricomycotina</taxon>
        <taxon>Agaricomycetes</taxon>
        <taxon>Agaricomycetidae</taxon>
        <taxon>Agaricales</taxon>
        <taxon>Tricholomatineae</taxon>
        <taxon>Clitocybaceae</taxon>
        <taxon>Collybia</taxon>
    </lineage>
</organism>
<feature type="compositionally biased region" description="Gly residues" evidence="1">
    <location>
        <begin position="135"/>
        <end position="149"/>
    </location>
</feature>
<evidence type="ECO:0000256" key="1">
    <source>
        <dbReference type="SAM" id="MobiDB-lite"/>
    </source>
</evidence>
<proteinExistence type="predicted"/>
<feature type="compositionally biased region" description="Gly residues" evidence="1">
    <location>
        <begin position="156"/>
        <end position="168"/>
    </location>
</feature>
<dbReference type="Proteomes" id="UP000807353">
    <property type="component" value="Unassembled WGS sequence"/>
</dbReference>
<gene>
    <name evidence="2" type="ORF">BDZ94DRAFT_1322758</name>
</gene>
<dbReference type="EMBL" id="MU150274">
    <property type="protein sequence ID" value="KAF9462225.1"/>
    <property type="molecule type" value="Genomic_DNA"/>
</dbReference>
<feature type="compositionally biased region" description="Gly residues" evidence="1">
    <location>
        <begin position="185"/>
        <end position="205"/>
    </location>
</feature>
<dbReference type="AlphaFoldDB" id="A0A9P5Y4R6"/>
<feature type="region of interest" description="Disordered" evidence="1">
    <location>
        <begin position="98"/>
        <end position="213"/>
    </location>
</feature>
<sequence length="255" mass="26749">MARRISITPQWVCPTCHTKRPEYLREIHLKCCPMALASRRVVINGQKDFWECIQCDIQMSVSNKGSHLAGKRHQKAIQNSGHTQDMVADFAGLTTSIPTIGEKGDQSSALRDHTEVPETPKPNGKKGRHGEEAGKGPGGFENQGRGGATGPQRRGGATGPQSSGGGDGARTQVKGKGKGKPRSVGPGGGGGGSGGGGGGGGGGSSRKGRRMQVDIISDEEARSILYDIDTAFGLLPHGGAYKESDYYDDYGNVLY</sequence>
<dbReference type="OrthoDB" id="3061085at2759"/>
<feature type="compositionally biased region" description="Basic and acidic residues" evidence="1">
    <location>
        <begin position="102"/>
        <end position="118"/>
    </location>
</feature>
<evidence type="ECO:0000313" key="2">
    <source>
        <dbReference type="EMBL" id="KAF9462225.1"/>
    </source>
</evidence>
<name>A0A9P5Y4R6_9AGAR</name>
<comment type="caution">
    <text evidence="2">The sequence shown here is derived from an EMBL/GenBank/DDBJ whole genome shotgun (WGS) entry which is preliminary data.</text>
</comment>
<accession>A0A9P5Y4R6</accession>